<sequence>MLTLRYNANFNQNQYNYLINLAKGNDGTAAWAKQQLSDQRYFIDPNESKKVYTLSEIDSGSSRFNLTNEVVFNGGLLAGLVGAVFSWPAVAAAADTAAIGTTSSGVASGATFTFYHVTTKTNAASIISSGKLGDYTKSMWEAGYQYVFKELPTKAQAELAGLGSKAETIVKFETKIDYFNVVDNGVDESLRYIARVSNRPGSFEILNAQEVGFGSVWWNPATWNWFK</sequence>
<proteinExistence type="predicted"/>
<comment type="caution">
    <text evidence="1">The sequence shown here is derived from an EMBL/GenBank/DDBJ whole genome shotgun (WGS) entry which is preliminary data.</text>
</comment>
<accession>A0A6G4A240</accession>
<reference evidence="1" key="1">
    <citation type="submission" date="2020-02" db="EMBL/GenBank/DDBJ databases">
        <authorList>
            <person name="Shen X.-R."/>
            <person name="Zhang Y.-X."/>
        </authorList>
    </citation>
    <scope>NUCLEOTIDE SEQUENCE</scope>
    <source>
        <strain evidence="1">SYP-B3998</strain>
    </source>
</reference>
<dbReference type="AlphaFoldDB" id="A0A6G4A240"/>
<dbReference type="RefSeq" id="WP_163951034.1">
    <property type="nucleotide sequence ID" value="NZ_JAAIKC010000009.1"/>
</dbReference>
<evidence type="ECO:0000313" key="1">
    <source>
        <dbReference type="EMBL" id="NEW08358.1"/>
    </source>
</evidence>
<gene>
    <name evidence="1" type="ORF">GK047_20375</name>
</gene>
<protein>
    <submittedName>
        <fullName evidence="1">Uncharacterized protein</fullName>
    </submittedName>
</protein>
<organism evidence="1">
    <name type="scientific">Paenibacillus sp. SYP-B3998</name>
    <dbReference type="NCBI Taxonomy" id="2678564"/>
    <lineage>
        <taxon>Bacteria</taxon>
        <taxon>Bacillati</taxon>
        <taxon>Bacillota</taxon>
        <taxon>Bacilli</taxon>
        <taxon>Bacillales</taxon>
        <taxon>Paenibacillaceae</taxon>
        <taxon>Paenibacillus</taxon>
    </lineage>
</organism>
<name>A0A6G4A240_9BACL</name>
<dbReference type="EMBL" id="JAAIKC010000009">
    <property type="protein sequence ID" value="NEW08358.1"/>
    <property type="molecule type" value="Genomic_DNA"/>
</dbReference>